<feature type="domain" description="TonB-dependent receptor-like beta-barrel" evidence="6">
    <location>
        <begin position="391"/>
        <end position="907"/>
    </location>
</feature>
<evidence type="ECO:0000256" key="1">
    <source>
        <dbReference type="ARBA" id="ARBA00004442"/>
    </source>
</evidence>
<sequence length="949" mass="101205">MCLGAYASTPWAADEAQPRLGRVEVTGSRILAMTAESAAPLQVLGAADIAAAGVVNLQELLLKSPLMGAPLISRNNSNISTSSAGIATLDLRNLGVDRTLVLVNGRRHVAGMAGSSAVDLNTIPADFIERVELLTGGASAAYGSGAVAGVINIILKREFEGLLLDAQLGQSQHGDDAKQKFSASWGHKLAQGQGSLMLHGALTRQGAVYSRDRAATAKDQYSLVLDPGSSNPADLFRPGPWPSSYAPQGQFFGVDAAGQAQDFSFDAQGRQIPWSLNGPKNDGVGATSFNRADYRAIAVPVDRYLLAAKGDLALNTAHALFFEASWARSQAQSHIEPFALSSSDIYPASGWVPTVFEHEGQVLRNPLVPQNLQGDYAFTRRLSDIGARLVNARREGLRLLLGLRGELSPAWSYEAYAAHGQTREAQSSGGLIDVRKFRHALEAVPDASGRAICRDAEARTQGCVPLSLFGFNSISPAAAAYVAAPGRMDTRLTQQFAGFNLNGEPWQLPAGPLALALGGELRRESSDMAFDAVSQAGLNASNALPNTRGSFGVRELFAEARLPLLKSLPALQRLDALLAYRLSDYSTAGLNHSWNLGLDWAINPGLRARFSRAQSSRAPNIGELYQARMQNFPTVQDPCEGVRASDTTELAQRCKAAAGVQANMAAHGGVFSLTPLDLQSVSGYDSGNPLLQAELGRSSTLGLVLTPKALPWLRNAVFSADFFDIQIARAINNPGRQYALDQCYNGGSQAFCRFISRRAEASVAGSAGALSLIDLQPVNSGGQRVQGLDFAASLSEPLGAGRLSAGLSWTHLLRAWQQPTDTAERDSSLGELGNPVDKWTLNLGYAQGAWGLSGRASYIGASELDDQFQRSLPAFPRWAFRVPAKLYVDLQARHRWGRAELYLGLDNAFATQAPPVIAGLPGSVDGSETAAGSYDPIGRRYYLGLRYSL</sequence>
<dbReference type="Gene3D" id="2.40.170.20">
    <property type="entry name" value="TonB-dependent receptor, beta-barrel domain"/>
    <property type="match status" value="1"/>
</dbReference>
<dbReference type="AlphaFoldDB" id="A0A840L7Y6"/>
<dbReference type="InterPro" id="IPR012910">
    <property type="entry name" value="Plug_dom"/>
</dbReference>
<comment type="caution">
    <text evidence="8">The sequence shown here is derived from an EMBL/GenBank/DDBJ whole genome shotgun (WGS) entry which is preliminary data.</text>
</comment>
<evidence type="ECO:0000313" key="8">
    <source>
        <dbReference type="EMBL" id="MBB4842782.1"/>
    </source>
</evidence>
<comment type="subcellular location">
    <subcellularLocation>
        <location evidence="1 5">Cell outer membrane</location>
    </subcellularLocation>
</comment>
<organism evidence="8 9">
    <name type="scientific">Roseateles oligotrophus</name>
    <dbReference type="NCBI Taxonomy" id="1769250"/>
    <lineage>
        <taxon>Bacteria</taxon>
        <taxon>Pseudomonadati</taxon>
        <taxon>Pseudomonadota</taxon>
        <taxon>Betaproteobacteria</taxon>
        <taxon>Burkholderiales</taxon>
        <taxon>Sphaerotilaceae</taxon>
        <taxon>Roseateles</taxon>
    </lineage>
</organism>
<keyword evidence="8" id="KW-0675">Receptor</keyword>
<gene>
    <name evidence="8" type="ORF">HNP55_001297</name>
</gene>
<evidence type="ECO:0000259" key="7">
    <source>
        <dbReference type="Pfam" id="PF07715"/>
    </source>
</evidence>
<evidence type="ECO:0000256" key="4">
    <source>
        <dbReference type="ARBA" id="ARBA00023237"/>
    </source>
</evidence>
<dbReference type="Proteomes" id="UP000562027">
    <property type="component" value="Unassembled WGS sequence"/>
</dbReference>
<evidence type="ECO:0000259" key="6">
    <source>
        <dbReference type="Pfam" id="PF00593"/>
    </source>
</evidence>
<dbReference type="PANTHER" id="PTHR47234:SF2">
    <property type="entry name" value="TONB-DEPENDENT RECEPTOR"/>
    <property type="match status" value="1"/>
</dbReference>
<comment type="similarity">
    <text evidence="2 5">Belongs to the TonB-dependent receptor family.</text>
</comment>
<dbReference type="InterPro" id="IPR000531">
    <property type="entry name" value="Beta-barrel_TonB"/>
</dbReference>
<dbReference type="PANTHER" id="PTHR47234">
    <property type="match status" value="1"/>
</dbReference>
<dbReference type="InterPro" id="IPR036942">
    <property type="entry name" value="Beta-barrel_TonB_sf"/>
</dbReference>
<feature type="domain" description="TonB-dependent receptor plug" evidence="7">
    <location>
        <begin position="36"/>
        <end position="150"/>
    </location>
</feature>
<dbReference type="Gene3D" id="2.170.130.10">
    <property type="entry name" value="TonB-dependent receptor, plug domain"/>
    <property type="match status" value="1"/>
</dbReference>
<protein>
    <submittedName>
        <fullName evidence="8">Outer membrane receptor protein involved in Fe transport</fullName>
    </submittedName>
</protein>
<keyword evidence="5" id="KW-0798">TonB box</keyword>
<evidence type="ECO:0000256" key="5">
    <source>
        <dbReference type="RuleBase" id="RU003357"/>
    </source>
</evidence>
<dbReference type="EMBL" id="JACHLP010000002">
    <property type="protein sequence ID" value="MBB4842782.1"/>
    <property type="molecule type" value="Genomic_DNA"/>
</dbReference>
<evidence type="ECO:0000256" key="3">
    <source>
        <dbReference type="ARBA" id="ARBA00023136"/>
    </source>
</evidence>
<evidence type="ECO:0000256" key="2">
    <source>
        <dbReference type="ARBA" id="ARBA00009810"/>
    </source>
</evidence>
<evidence type="ECO:0000313" key="9">
    <source>
        <dbReference type="Proteomes" id="UP000562027"/>
    </source>
</evidence>
<proteinExistence type="inferred from homology"/>
<accession>A0A840L7Y6</accession>
<dbReference type="SUPFAM" id="SSF56935">
    <property type="entry name" value="Porins"/>
    <property type="match status" value="1"/>
</dbReference>
<keyword evidence="9" id="KW-1185">Reference proteome</keyword>
<dbReference type="GO" id="GO:0009279">
    <property type="term" value="C:cell outer membrane"/>
    <property type="evidence" value="ECO:0007669"/>
    <property type="project" value="UniProtKB-SubCell"/>
</dbReference>
<keyword evidence="3 5" id="KW-0472">Membrane</keyword>
<keyword evidence="4" id="KW-0998">Cell outer membrane</keyword>
<dbReference type="Pfam" id="PF07715">
    <property type="entry name" value="Plug"/>
    <property type="match status" value="1"/>
</dbReference>
<reference evidence="8 9" key="1">
    <citation type="submission" date="2020-08" db="EMBL/GenBank/DDBJ databases">
        <title>Functional genomics of gut bacteria from endangered species of beetles.</title>
        <authorList>
            <person name="Carlos-Shanley C."/>
        </authorList>
    </citation>
    <scope>NUCLEOTIDE SEQUENCE [LARGE SCALE GENOMIC DNA]</scope>
    <source>
        <strain evidence="8 9">S00239</strain>
    </source>
</reference>
<dbReference type="InterPro" id="IPR037066">
    <property type="entry name" value="Plug_dom_sf"/>
</dbReference>
<name>A0A840L7Y6_9BURK</name>
<dbReference type="Pfam" id="PF00593">
    <property type="entry name" value="TonB_dep_Rec_b-barrel"/>
    <property type="match status" value="1"/>
</dbReference>